<feature type="compositionally biased region" description="Basic and acidic residues" evidence="10">
    <location>
        <begin position="23"/>
        <end position="42"/>
    </location>
</feature>
<dbReference type="Pfam" id="PF22458">
    <property type="entry name" value="RsmF-B_ferredox"/>
    <property type="match status" value="1"/>
</dbReference>
<evidence type="ECO:0000256" key="9">
    <source>
        <dbReference type="PROSITE-ProRule" id="PRU01023"/>
    </source>
</evidence>
<dbReference type="PRINTS" id="PR02008">
    <property type="entry name" value="RCMTFAMILY"/>
</dbReference>
<dbReference type="GO" id="GO:0003723">
    <property type="term" value="F:RNA binding"/>
    <property type="evidence" value="ECO:0007669"/>
    <property type="project" value="UniProtKB-UniRule"/>
</dbReference>
<dbReference type="PANTHER" id="PTHR22807">
    <property type="entry name" value="NOP2 YEAST -RELATED NOL1/NOP2/FMU SUN DOMAIN-CONTAINING"/>
    <property type="match status" value="1"/>
</dbReference>
<feature type="binding site" evidence="9">
    <location>
        <position position="427"/>
    </location>
    <ligand>
        <name>S-adenosyl-L-methionine</name>
        <dbReference type="ChEBI" id="CHEBI:59789"/>
    </ligand>
</feature>
<dbReference type="GeneTree" id="ENSGT00940000155370"/>
<feature type="active site" description="Nucleophile" evidence="9">
    <location>
        <position position="501"/>
    </location>
</feature>
<dbReference type="SUPFAM" id="SSF53335">
    <property type="entry name" value="S-adenosyl-L-methionine-dependent methyltransferases"/>
    <property type="match status" value="1"/>
</dbReference>
<dbReference type="InterPro" id="IPR029063">
    <property type="entry name" value="SAM-dependent_MTases_sf"/>
</dbReference>
<keyword evidence="8" id="KW-0539">Nucleus</keyword>
<dbReference type="GO" id="GO:0000470">
    <property type="term" value="P:maturation of LSU-rRNA"/>
    <property type="evidence" value="ECO:0007669"/>
    <property type="project" value="TreeGrafter"/>
</dbReference>
<dbReference type="PROSITE" id="PS51686">
    <property type="entry name" value="SAM_MT_RSMB_NOP"/>
    <property type="match status" value="1"/>
</dbReference>
<evidence type="ECO:0000256" key="7">
    <source>
        <dbReference type="ARBA" id="ARBA00022884"/>
    </source>
</evidence>
<feature type="compositionally biased region" description="Basic residues" evidence="10">
    <location>
        <begin position="43"/>
        <end position="59"/>
    </location>
</feature>
<dbReference type="InterPro" id="IPR018314">
    <property type="entry name" value="RsmB/NOL1/NOP2-like_CS"/>
</dbReference>
<feature type="compositionally biased region" description="Basic residues" evidence="10">
    <location>
        <begin position="606"/>
        <end position="616"/>
    </location>
</feature>
<feature type="compositionally biased region" description="Acidic residues" evidence="10">
    <location>
        <begin position="169"/>
        <end position="191"/>
    </location>
</feature>
<dbReference type="STRING" id="1676925.ENSPKIP00000010693"/>
<evidence type="ECO:0000259" key="11">
    <source>
        <dbReference type="PROSITE" id="PS51686"/>
    </source>
</evidence>
<dbReference type="Gene3D" id="3.30.70.1170">
    <property type="entry name" value="Sun protein, domain 3"/>
    <property type="match status" value="1"/>
</dbReference>
<reference evidence="12" key="2">
    <citation type="submission" date="2025-09" db="UniProtKB">
        <authorList>
            <consortium name="Ensembl"/>
        </authorList>
    </citation>
    <scope>IDENTIFICATION</scope>
</reference>
<protein>
    <submittedName>
        <fullName evidence="12">NOP2 nucleolar protein</fullName>
    </submittedName>
</protein>
<feature type="compositionally biased region" description="Basic residues" evidence="10">
    <location>
        <begin position="10"/>
        <end position="22"/>
    </location>
</feature>
<dbReference type="PANTHER" id="PTHR22807:SF30">
    <property type="entry name" value="28S RRNA (CYTOSINE(4447)-C(5))-METHYLTRANSFERASE-RELATED"/>
    <property type="match status" value="1"/>
</dbReference>
<dbReference type="OrthoDB" id="427002at2759"/>
<dbReference type="SMR" id="A0A3B3QX49"/>
<dbReference type="FunFam" id="3.30.70.1170:FF:000001">
    <property type="entry name" value="Ribosomal RNA methyltransferase Nop2"/>
    <property type="match status" value="1"/>
</dbReference>
<feature type="compositionally biased region" description="Basic and acidic residues" evidence="10">
    <location>
        <begin position="665"/>
        <end position="687"/>
    </location>
</feature>
<feature type="domain" description="SAM-dependent MTase RsmB/NOP-type" evidence="11">
    <location>
        <begin position="284"/>
        <end position="571"/>
    </location>
</feature>
<dbReference type="GO" id="GO:0005730">
    <property type="term" value="C:nucleolus"/>
    <property type="evidence" value="ECO:0007669"/>
    <property type="project" value="UniProtKB-SubCell"/>
</dbReference>
<evidence type="ECO:0000256" key="3">
    <source>
        <dbReference type="ARBA" id="ARBA00022517"/>
    </source>
</evidence>
<dbReference type="AlphaFoldDB" id="A0A3B3QX49"/>
<comment type="subcellular location">
    <subcellularLocation>
        <location evidence="1">Nucleus</location>
        <location evidence="1">Nucleolus</location>
    </subcellularLocation>
</comment>
<evidence type="ECO:0000256" key="6">
    <source>
        <dbReference type="ARBA" id="ARBA00022691"/>
    </source>
</evidence>
<feature type="binding site" evidence="9">
    <location>
        <position position="400"/>
    </location>
    <ligand>
        <name>S-adenosyl-L-methionine</name>
        <dbReference type="ChEBI" id="CHEBI:59789"/>
    </ligand>
</feature>
<dbReference type="GeneID" id="111833959"/>
<keyword evidence="7 9" id="KW-0694">RNA-binding</keyword>
<dbReference type="RefSeq" id="XP_023648522.1">
    <property type="nucleotide sequence ID" value="XM_023792754.1"/>
</dbReference>
<feature type="compositionally biased region" description="Basic and acidic residues" evidence="10">
    <location>
        <begin position="620"/>
        <end position="629"/>
    </location>
</feature>
<feature type="compositionally biased region" description="Basic and acidic residues" evidence="10">
    <location>
        <begin position="60"/>
        <end position="79"/>
    </location>
</feature>
<proteinExistence type="inferred from homology"/>
<evidence type="ECO:0000256" key="4">
    <source>
        <dbReference type="ARBA" id="ARBA00022603"/>
    </source>
</evidence>
<accession>A0A3B3QX49</accession>
<keyword evidence="3" id="KW-0690">Ribosome biogenesis</keyword>
<evidence type="ECO:0000256" key="2">
    <source>
        <dbReference type="ARBA" id="ARBA00007494"/>
    </source>
</evidence>
<name>A0A3B3QX49_9TELE</name>
<dbReference type="Proteomes" id="UP000261540">
    <property type="component" value="Unplaced"/>
</dbReference>
<dbReference type="GO" id="GO:0070475">
    <property type="term" value="P:rRNA base methylation"/>
    <property type="evidence" value="ECO:0007669"/>
    <property type="project" value="TreeGrafter"/>
</dbReference>
<dbReference type="PROSITE" id="PS01153">
    <property type="entry name" value="NOL1_NOP2_SUN"/>
    <property type="match status" value="1"/>
</dbReference>
<evidence type="ECO:0000256" key="10">
    <source>
        <dbReference type="SAM" id="MobiDB-lite"/>
    </source>
</evidence>
<organism evidence="12 13">
    <name type="scientific">Paramormyrops kingsleyae</name>
    <dbReference type="NCBI Taxonomy" id="1676925"/>
    <lineage>
        <taxon>Eukaryota</taxon>
        <taxon>Metazoa</taxon>
        <taxon>Chordata</taxon>
        <taxon>Craniata</taxon>
        <taxon>Vertebrata</taxon>
        <taxon>Euteleostomi</taxon>
        <taxon>Actinopterygii</taxon>
        <taxon>Neopterygii</taxon>
        <taxon>Teleostei</taxon>
        <taxon>Osteoglossocephala</taxon>
        <taxon>Osteoglossomorpha</taxon>
        <taxon>Osteoglossiformes</taxon>
        <taxon>Mormyridae</taxon>
        <taxon>Paramormyrops</taxon>
    </lineage>
</organism>
<dbReference type="GO" id="GO:0009383">
    <property type="term" value="F:rRNA (cytosine-C5-)-methyltransferase activity"/>
    <property type="evidence" value="ECO:0007669"/>
    <property type="project" value="TreeGrafter"/>
</dbReference>
<keyword evidence="13" id="KW-1185">Reference proteome</keyword>
<dbReference type="NCBIfam" id="TIGR00446">
    <property type="entry name" value="nop2p"/>
    <property type="match status" value="1"/>
</dbReference>
<dbReference type="Ensembl" id="ENSPKIT00000034828.1">
    <property type="protein sequence ID" value="ENSPKIP00000010693.1"/>
    <property type="gene ID" value="ENSPKIG00000025311.1"/>
</dbReference>
<dbReference type="Gene3D" id="3.40.50.150">
    <property type="entry name" value="Vaccinia Virus protein VP39"/>
    <property type="match status" value="1"/>
</dbReference>
<evidence type="ECO:0000256" key="5">
    <source>
        <dbReference type="ARBA" id="ARBA00022679"/>
    </source>
</evidence>
<evidence type="ECO:0000313" key="13">
    <source>
        <dbReference type="Proteomes" id="UP000261540"/>
    </source>
</evidence>
<feature type="region of interest" description="Disordered" evidence="10">
    <location>
        <begin position="1"/>
        <end position="193"/>
    </location>
</feature>
<dbReference type="PRINTS" id="PR02012">
    <property type="entry name" value="RCMTNOP2"/>
</dbReference>
<feature type="compositionally biased region" description="Basic residues" evidence="10">
    <location>
        <begin position="688"/>
        <end position="709"/>
    </location>
</feature>
<comment type="similarity">
    <text evidence="2 9">Belongs to the class I-like SAM-binding methyltransferase superfamily. RsmB/NOP family.</text>
</comment>
<evidence type="ECO:0000256" key="8">
    <source>
        <dbReference type="ARBA" id="ARBA00023242"/>
    </source>
</evidence>
<feature type="binding site" evidence="9">
    <location>
        <position position="444"/>
    </location>
    <ligand>
        <name>S-adenosyl-L-methionine</name>
        <dbReference type="ChEBI" id="CHEBI:59789"/>
    </ligand>
</feature>
<dbReference type="InterPro" id="IPR001678">
    <property type="entry name" value="MeTrfase_RsmB-F_NOP2_dom"/>
</dbReference>
<keyword evidence="6 9" id="KW-0949">S-adenosyl-L-methionine</keyword>
<feature type="compositionally biased region" description="Acidic residues" evidence="10">
    <location>
        <begin position="92"/>
        <end position="154"/>
    </location>
</feature>
<feature type="binding site" evidence="9">
    <location>
        <begin position="376"/>
        <end position="382"/>
    </location>
    <ligand>
        <name>S-adenosyl-L-methionine</name>
        <dbReference type="ChEBI" id="CHEBI:59789"/>
    </ligand>
</feature>
<sequence length="709" mass="79955">MGRKLDPTNKVKRGPGRKARKQKGAETEVAKFLVDEEREPKRLSSRGRRRALKRAKVSPKPKETVEKHTEKGFTDENSKWLKPAKRKRSLDDTGDDSDTQWEEVEEEESGQEAGDAFDEAEQSDDDDDKEMVDDYGAMDDSEEEEDGSDGEELLPIERAAKKQKKLEEAMEQESDEEREESGSEGEDEDDTVQANIDEMDRFKLPGAEEREKEEAMPIDLQSIHQRIKDNVDVLSDFADKREEGKGRAEYLSLLKKDLCTYYSYNWFLIEKLLDIFPLSELVDFLEANEIQRPVTIRTNTLKTRRRDLAQALINRGVNLDPIGKWSKVGLVIFDSSVPIGATPEYLAGHYMLQGASSFLPVMALSPQEGESVLDMSCAPGGKTTYMAQLMRNTGIIVANDANADRLKSVMGNLHRLGVTNTIICNYDGRQFPKVMGGFDRVLLDAPCSGTGVISKDPAVKTSKDEADIQRSAHLQKELILSAIDSLNADSPSGGYLVYCTCSITVEENEWVVDYALKKRNVKLVPTGLDFGKEGFTRFKERRFHPSLRLSRRFYPHSHNMDGFFVAKLKKFSNTIPVKPVNKTAEADDEPIGTETPAPSNETARKSATKTKAKKQPISKPDTETKKETNESPAKGMWEKPTRVLKKKRKVEGTTQPKTVAVEGNAAKREGVGEKKKGSKFEKKDEQKRKRLMKKNNRMGKNKFRKLQRV</sequence>
<evidence type="ECO:0000313" key="12">
    <source>
        <dbReference type="Ensembl" id="ENSPKIP00000010693.1"/>
    </source>
</evidence>
<dbReference type="InterPro" id="IPR023267">
    <property type="entry name" value="RCMT"/>
</dbReference>
<dbReference type="InterPro" id="IPR049560">
    <property type="entry name" value="MeTrfase_RsmB-F_NOP2_cat"/>
</dbReference>
<feature type="region of interest" description="Disordered" evidence="10">
    <location>
        <begin position="581"/>
        <end position="709"/>
    </location>
</feature>
<reference evidence="12" key="1">
    <citation type="submission" date="2025-08" db="UniProtKB">
        <authorList>
            <consortium name="Ensembl"/>
        </authorList>
    </citation>
    <scope>IDENTIFICATION</scope>
</reference>
<dbReference type="InterPro" id="IPR023273">
    <property type="entry name" value="RCMT_NOP2"/>
</dbReference>
<keyword evidence="4 9" id="KW-0489">Methyltransferase</keyword>
<evidence type="ECO:0000256" key="1">
    <source>
        <dbReference type="ARBA" id="ARBA00004604"/>
    </source>
</evidence>
<dbReference type="Pfam" id="PF01189">
    <property type="entry name" value="Methyltr_RsmB-F"/>
    <property type="match status" value="1"/>
</dbReference>
<dbReference type="InterPro" id="IPR054728">
    <property type="entry name" value="RsmB-like_ferredoxin"/>
</dbReference>
<dbReference type="InterPro" id="IPR011023">
    <property type="entry name" value="Nop2p"/>
</dbReference>
<keyword evidence="5 9" id="KW-0808">Transferase</keyword>